<comment type="caution">
    <text evidence="2">The sequence shown here is derived from an EMBL/GenBank/DDBJ whole genome shotgun (WGS) entry which is preliminary data.</text>
</comment>
<accession>A0A832I8S5</accession>
<reference evidence="2" key="1">
    <citation type="journal article" date="2020" name="mSystems">
        <title>Genome- and Community-Level Interaction Insights into Carbon Utilization and Element Cycling Functions of Hydrothermarchaeota in Hydrothermal Sediment.</title>
        <authorList>
            <person name="Zhou Z."/>
            <person name="Liu Y."/>
            <person name="Xu W."/>
            <person name="Pan J."/>
            <person name="Luo Z.H."/>
            <person name="Li M."/>
        </authorList>
    </citation>
    <scope>NUCLEOTIDE SEQUENCE [LARGE SCALE GENOMIC DNA]</scope>
    <source>
        <strain evidence="2">SpSt-381</strain>
    </source>
</reference>
<feature type="compositionally biased region" description="Low complexity" evidence="1">
    <location>
        <begin position="84"/>
        <end position="115"/>
    </location>
</feature>
<evidence type="ECO:0000313" key="2">
    <source>
        <dbReference type="EMBL" id="HGZ42657.1"/>
    </source>
</evidence>
<evidence type="ECO:0000256" key="1">
    <source>
        <dbReference type="SAM" id="MobiDB-lite"/>
    </source>
</evidence>
<organism evidence="2">
    <name type="scientific">Eiseniibacteriota bacterium</name>
    <dbReference type="NCBI Taxonomy" id="2212470"/>
    <lineage>
        <taxon>Bacteria</taxon>
        <taxon>Candidatus Eiseniibacteriota</taxon>
    </lineage>
</organism>
<dbReference type="EMBL" id="DSQF01000008">
    <property type="protein sequence ID" value="HGZ42657.1"/>
    <property type="molecule type" value="Genomic_DNA"/>
</dbReference>
<dbReference type="AlphaFoldDB" id="A0A832I8S5"/>
<protein>
    <submittedName>
        <fullName evidence="2">Uncharacterized protein</fullName>
    </submittedName>
</protein>
<sequence>MPAPWTRTPAAQDRDDTRSRATPADRAPGACRSGCPPHGGRPRPRRPARGGLETPSARTHSAGILPGFDRRPVSHDSGGPPWPSSSCCTSRRASPPSRSTAPTSSTRSATTCASA</sequence>
<name>A0A832I8S5_UNCEI</name>
<gene>
    <name evidence="2" type="ORF">ENR23_04385</name>
</gene>
<feature type="region of interest" description="Disordered" evidence="1">
    <location>
        <begin position="1"/>
        <end position="115"/>
    </location>
</feature>
<proteinExistence type="predicted"/>